<evidence type="ECO:0000313" key="2">
    <source>
        <dbReference type="Proteomes" id="UP001162001"/>
    </source>
</evidence>
<gene>
    <name evidence="1" type="ORF">Fadolivirus_1_978</name>
</gene>
<sequence>MAQNNYKIYCITEQRYKYTFSTIPPTVCPDVGSHIVDLTKVYGSTSGYYNNYNNLASTLDPTNIDDISLGYTIGSFWINNTTDNAFICIDNQSGNAIWKKITTADIQELINNNLDMDNKRIINLGTPISDKDAVNKEYVDNISASLDIKESVFVSTTEDLDNNITIDGIINYSPIGGNNTNGLITATLLDPDLFILDGISLNSNNNNARVLIKNQSDTTQNGIWIINIDGFDLSFTRADDFKTEDVTAGAFFFVENGLTLMNTGWVLSTAGDIVIGGNDGIGLQFTQFSGTGQITAGFGMTKNGNTLNIGGSDTILVDVDNIHVNSSATLNQVLLSAGTNNTPATYGKLPLNDSNAISGILSISNGGSGVASFSQANTLIATNNDNDALISTSLNPNNITTLNGIQTLTNKTLTNPIISQISNTGTLTLPTTNDTLIGRNTTDTLNNKTLTDNTTQIQNNTDLTKKVKFSLSGLPTNTTITLNLPSINDTLVSRDSFDILKNKKLTDNSVSFVDLTDNTREIKFDVDGSSNTNTTIKSSQSTNRIIILPDDDTTLVGTDTIQTLTNKTLIDPIITSINTNNSNSLQFPVTNDILIARNTSDILTNKTLIDSSTIIADMTDTTIQLMFDASGSHGSKTTIKTNQTVDRIINLPNASTTLIGDDTIQTLTNKTLINPIISQIINTGTLTLPNSTDTLIGKQTIDTLLNKTFISNVTYFQDNLDSTKKLQFNLGNISHIATRIITIPDSNLTLVGMDTIQTLTNKTLTNPVISQISNTGTLTLPTNTDTLIGRQTNDIISNKLLLNNTNFHIDNSDNTKKLGFSTTNATTNTTMIINSIQSTNRTLTLPDATDTLIGKNTTDTLTNKTLTNPNISTIINSGTLTLPTSTDTLIGRQTVDILSNKKIVANNSLIVDSSDNTKKIEFTIYGASTNSKLNLITQHTTNRSITFPDATTTLVGTDVTQILNNKTLIDPFFENVTFMDQIDNSKKMKFLLSDITTGTTRTLTIPDADTTIVGTNSIQTLTNKTLTTPIISTIINSGTLTLPTNTDTLIGRQTTDTLTNKLLSSNTVNFVDTDDITKKIGVSISNALSDTMTTIKTIQTSNRTITLPDATTTLVGTDTTQTLTNKTLTNPIISQINNTGTLTLPNSTDTLVGRDTTDILNNKKLIDTNTKIVNNIDNTKEIQFSANGTSGTNTTIIANQSINRNINLPDASGTLITQTTVDNLSNKNLITNSCYLIDNSDNTKKISFDISNIATGSVLTLSSSQTNNRIITFPDITDTLVTKNSIDNLNNKNLLTGTTYLIDGLDTSKRVNFNLSNATSGSTITLRSIHTTDRILTLPDATTTLIGTNTTQTLTNKTINASQNTINIGSDDINNKYWIFRDEKTAGTHGGTFNAGSWVQRTLNTSTYNGGSDVTLGTDDFTCAAGIYLIKCKAVSKGVGINQLRLYNYSDSIVESTGIMVAPINNQMIEAQLECVVNILSVKTFRLEHRCSTTRNIDGFGGATGWGTEIYTEVIINKIG</sequence>
<protein>
    <submittedName>
        <fullName evidence="1">Uncharacterized protein</fullName>
    </submittedName>
</protein>
<name>A0A7D3V7V2_9VIRU</name>
<dbReference type="Proteomes" id="UP001162001">
    <property type="component" value="Segment"/>
</dbReference>
<evidence type="ECO:0000313" key="1">
    <source>
        <dbReference type="EMBL" id="QKF94436.1"/>
    </source>
</evidence>
<proteinExistence type="predicted"/>
<organism evidence="1 2">
    <name type="scientific">Fadolivirus FV1/VV64</name>
    <dbReference type="NCBI Taxonomy" id="3070911"/>
    <lineage>
        <taxon>Viruses</taxon>
        <taxon>Varidnaviria</taxon>
        <taxon>Bamfordvirae</taxon>
        <taxon>Nucleocytoviricota</taxon>
        <taxon>Megaviricetes</taxon>
        <taxon>Imitervirales</taxon>
        <taxon>Mimiviridae</taxon>
        <taxon>Klosneuvirinae</taxon>
        <taxon>Fadolivirus</taxon>
        <taxon>Fadolivirus algeromassiliense</taxon>
    </lineage>
</organism>
<keyword evidence="2" id="KW-1185">Reference proteome</keyword>
<dbReference type="EMBL" id="MT418680">
    <property type="protein sequence ID" value="QKF94436.1"/>
    <property type="molecule type" value="Genomic_DNA"/>
</dbReference>
<reference evidence="1 2" key="1">
    <citation type="submission" date="2020-04" db="EMBL/GenBank/DDBJ databases">
        <title>Advantages and limits of metagenomic assembly and binning of a giant virus.</title>
        <authorList>
            <person name="Schulz F."/>
            <person name="Andreani J."/>
            <person name="Francis R."/>
            <person name="Boudjemaa H."/>
            <person name="Bou Khalil J.Y."/>
            <person name="Lee J."/>
            <person name="La Scola B."/>
            <person name="Woyke T."/>
        </authorList>
    </citation>
    <scope>NUCLEOTIDE SEQUENCE [LARGE SCALE GENOMIC DNA]</scope>
    <source>
        <strain evidence="1 2">FV1/VV64</strain>
    </source>
</reference>
<accession>A0A7D3V7V2</accession>